<gene>
    <name evidence="1" type="ORF">HR081_03350</name>
</gene>
<name>A0A9X0PDV0_9STAP</name>
<dbReference type="RefSeq" id="WP_182280499.1">
    <property type="nucleotide sequence ID" value="NZ_JABTCN010000005.1"/>
</dbReference>
<proteinExistence type="predicted"/>
<dbReference type="EMBL" id="JABTCN010000005">
    <property type="protein sequence ID" value="MBA8775962.1"/>
    <property type="molecule type" value="Genomic_DNA"/>
</dbReference>
<dbReference type="Proteomes" id="UP000524893">
    <property type="component" value="Unassembled WGS sequence"/>
</dbReference>
<comment type="caution">
    <text evidence="1">The sequence shown here is derived from an EMBL/GenBank/DDBJ whole genome shotgun (WGS) entry which is preliminary data.</text>
</comment>
<evidence type="ECO:0000313" key="1">
    <source>
        <dbReference type="EMBL" id="MBA8775962.1"/>
    </source>
</evidence>
<reference evidence="1 2" key="1">
    <citation type="journal article" date="2020" name="Access Microbiol">
        <title>Isolation and genome sequencing of Staphylococcus schleiferi subspecies coagulans from Antarctic seals.</title>
        <authorList>
            <person name="Foster G."/>
            <person name="Robb A."/>
            <person name="Paterson G.K."/>
        </authorList>
    </citation>
    <scope>NUCLEOTIDE SEQUENCE [LARGE SCALE GENOMIC DNA]</scope>
    <source>
        <strain evidence="1 2">M615/02/4</strain>
    </source>
</reference>
<dbReference type="AlphaFoldDB" id="A0A9X0PDV0"/>
<accession>A0A9X0PDV0</accession>
<sequence length="69" mass="8358">MADVIHFHPERFAEAYIQTLPFAKSPHEFADKSEFVEYMEKRREQYFQHFVDSIEFAEGRAVRIEDFDK</sequence>
<protein>
    <submittedName>
        <fullName evidence="1">Uncharacterized protein</fullName>
    </submittedName>
</protein>
<organism evidence="1 2">
    <name type="scientific">Staphylococcus coagulans</name>
    <dbReference type="NCBI Taxonomy" id="74706"/>
    <lineage>
        <taxon>Bacteria</taxon>
        <taxon>Bacillati</taxon>
        <taxon>Bacillota</taxon>
        <taxon>Bacilli</taxon>
        <taxon>Bacillales</taxon>
        <taxon>Staphylococcaceae</taxon>
        <taxon>Staphylococcus</taxon>
    </lineage>
</organism>
<evidence type="ECO:0000313" key="2">
    <source>
        <dbReference type="Proteomes" id="UP000524893"/>
    </source>
</evidence>